<dbReference type="Proteomes" id="UP000444960">
    <property type="component" value="Unassembled WGS sequence"/>
</dbReference>
<reference evidence="2" key="1">
    <citation type="submission" date="2019-06" db="EMBL/GenBank/DDBJ databases">
        <title>Gordonia isolated from sludge of a wastewater treatment plant.</title>
        <authorList>
            <person name="Tamura T."/>
            <person name="Aoyama K."/>
            <person name="Kang Y."/>
            <person name="Saito S."/>
            <person name="Akiyama N."/>
            <person name="Yazawa K."/>
            <person name="Gonoi T."/>
            <person name="Mikami Y."/>
        </authorList>
    </citation>
    <scope>NUCLEOTIDE SEQUENCE [LARGE SCALE GENOMIC DNA]</scope>
    <source>
        <strain evidence="2">NBRC 107696</strain>
    </source>
</reference>
<evidence type="ECO:0000313" key="2">
    <source>
        <dbReference type="Proteomes" id="UP000444960"/>
    </source>
</evidence>
<dbReference type="OrthoDB" id="5020102at2"/>
<dbReference type="AlphaFoldDB" id="A0A7I9V7X0"/>
<dbReference type="RefSeq" id="WP_161895206.1">
    <property type="nucleotide sequence ID" value="NZ_BJOV01000003.1"/>
</dbReference>
<sequence length="261" mass="28440">MEEVTAHSVIVERAETGWRIYVPDVDRYTWAPHLREVEKMARDLIQVMTDRPIDDIAVDIQLPAELSAPIQRLHTARGAAADADAAAREAQRVAATTLRDAGTTLRDVAAALNISHQRVHQVLADAAERRKRLNDFRTTVDRIVARDTDVDMVVNDEGERVVVVALGDELLSQLIERLRSAGGYATVFVLSASGAIRSATVVRSECSIAEPDDDLTGTNRPGSMALIDTFIDYLALHPNGVKLDSAATDSHAKGLRTLQSA</sequence>
<evidence type="ECO:0000313" key="1">
    <source>
        <dbReference type="EMBL" id="GEE01407.1"/>
    </source>
</evidence>
<name>A0A7I9V7X0_9ACTN</name>
<protein>
    <submittedName>
        <fullName evidence="1">Uncharacterized protein</fullName>
    </submittedName>
</protein>
<organism evidence="1 2">
    <name type="scientific">Gordonia spumicola</name>
    <dbReference type="NCBI Taxonomy" id="589161"/>
    <lineage>
        <taxon>Bacteria</taxon>
        <taxon>Bacillati</taxon>
        <taxon>Actinomycetota</taxon>
        <taxon>Actinomycetes</taxon>
        <taxon>Mycobacteriales</taxon>
        <taxon>Gordoniaceae</taxon>
        <taxon>Gordonia</taxon>
    </lineage>
</organism>
<gene>
    <name evidence="1" type="ORF">nbrc107696_18530</name>
</gene>
<accession>A0A7I9V7X0</accession>
<dbReference type="EMBL" id="BJOV01000003">
    <property type="protein sequence ID" value="GEE01407.1"/>
    <property type="molecule type" value="Genomic_DNA"/>
</dbReference>
<proteinExistence type="predicted"/>
<keyword evidence="2" id="KW-1185">Reference proteome</keyword>
<comment type="caution">
    <text evidence="1">The sequence shown here is derived from an EMBL/GenBank/DDBJ whole genome shotgun (WGS) entry which is preliminary data.</text>
</comment>